<gene>
    <name evidence="2" type="ORF">ANE_LOCUS10112</name>
</gene>
<protein>
    <recommendedName>
        <fullName evidence="4">Transmembrane protein</fullName>
    </recommendedName>
</protein>
<reference evidence="2" key="1">
    <citation type="submission" date="2019-07" db="EMBL/GenBank/DDBJ databases">
        <authorList>
            <person name="Dittberner H."/>
        </authorList>
    </citation>
    <scope>NUCLEOTIDE SEQUENCE [LARGE SCALE GENOMIC DNA]</scope>
</reference>
<dbReference type="Proteomes" id="UP000489600">
    <property type="component" value="Unassembled WGS sequence"/>
</dbReference>
<evidence type="ECO:0000313" key="2">
    <source>
        <dbReference type="EMBL" id="VVA99667.1"/>
    </source>
</evidence>
<evidence type="ECO:0000256" key="1">
    <source>
        <dbReference type="SAM" id="Phobius"/>
    </source>
</evidence>
<evidence type="ECO:0000313" key="3">
    <source>
        <dbReference type="Proteomes" id="UP000489600"/>
    </source>
</evidence>
<proteinExistence type="predicted"/>
<organism evidence="2 3">
    <name type="scientific">Arabis nemorensis</name>
    <dbReference type="NCBI Taxonomy" id="586526"/>
    <lineage>
        <taxon>Eukaryota</taxon>
        <taxon>Viridiplantae</taxon>
        <taxon>Streptophyta</taxon>
        <taxon>Embryophyta</taxon>
        <taxon>Tracheophyta</taxon>
        <taxon>Spermatophyta</taxon>
        <taxon>Magnoliopsida</taxon>
        <taxon>eudicotyledons</taxon>
        <taxon>Gunneridae</taxon>
        <taxon>Pentapetalae</taxon>
        <taxon>rosids</taxon>
        <taxon>malvids</taxon>
        <taxon>Brassicales</taxon>
        <taxon>Brassicaceae</taxon>
        <taxon>Arabideae</taxon>
        <taxon>Arabis</taxon>
    </lineage>
</organism>
<dbReference type="EMBL" id="CABITT030000003">
    <property type="protein sequence ID" value="VVA99667.1"/>
    <property type="molecule type" value="Genomic_DNA"/>
</dbReference>
<accession>A0A565BDI3</accession>
<keyword evidence="3" id="KW-1185">Reference proteome</keyword>
<keyword evidence="1" id="KW-0812">Transmembrane</keyword>
<name>A0A565BDI3_9BRAS</name>
<feature type="transmembrane region" description="Helical" evidence="1">
    <location>
        <begin position="64"/>
        <end position="84"/>
    </location>
</feature>
<comment type="caution">
    <text evidence="2">The sequence shown here is derived from an EMBL/GenBank/DDBJ whole genome shotgun (WGS) entry which is preliminary data.</text>
</comment>
<feature type="transmembrane region" description="Helical" evidence="1">
    <location>
        <begin position="34"/>
        <end position="52"/>
    </location>
</feature>
<evidence type="ECO:0008006" key="4">
    <source>
        <dbReference type="Google" id="ProtNLM"/>
    </source>
</evidence>
<dbReference type="AlphaFoldDB" id="A0A565BDI3"/>
<keyword evidence="1" id="KW-1133">Transmembrane helix</keyword>
<keyword evidence="1" id="KW-0472">Membrane</keyword>
<sequence length="98" mass="11127">MVYSQSFPLFFRFGGLRGYLRSGLASGVSEDQTLVAWVFYLVLDECALRYCFLYISLMLRLGQVLDLVALLFIMLVMVEVPLWLDLVPLSLAGFDASY</sequence>